<accession>A0A9D1R1U8</accession>
<name>A0A9D1R1U8_9BACT</name>
<gene>
    <name evidence="1" type="ORF">H9874_09075</name>
</gene>
<dbReference type="Proteomes" id="UP000824264">
    <property type="component" value="Unassembled WGS sequence"/>
</dbReference>
<protein>
    <submittedName>
        <fullName evidence="1">Uncharacterized protein</fullName>
    </submittedName>
</protein>
<dbReference type="EMBL" id="DXGI01000343">
    <property type="protein sequence ID" value="HIW79280.1"/>
    <property type="molecule type" value="Genomic_DNA"/>
</dbReference>
<reference evidence="1" key="2">
    <citation type="submission" date="2021-04" db="EMBL/GenBank/DDBJ databases">
        <authorList>
            <person name="Gilroy R."/>
        </authorList>
    </citation>
    <scope>NUCLEOTIDE SEQUENCE</scope>
    <source>
        <strain evidence="1">ChiSxjej5B17-1746</strain>
    </source>
</reference>
<proteinExistence type="predicted"/>
<dbReference type="AlphaFoldDB" id="A0A9D1R1U8"/>
<evidence type="ECO:0000313" key="2">
    <source>
        <dbReference type="Proteomes" id="UP000824264"/>
    </source>
</evidence>
<evidence type="ECO:0000313" key="1">
    <source>
        <dbReference type="EMBL" id="HIW79280.1"/>
    </source>
</evidence>
<comment type="caution">
    <text evidence="1">The sequence shown here is derived from an EMBL/GenBank/DDBJ whole genome shotgun (WGS) entry which is preliminary data.</text>
</comment>
<sequence length="112" mass="11944">MDINGIAANQVSGVSQTTDVAANRGTSIQNVSNAISAAANKGITPAGPTVTERDSQGTIYGFTPYHDHDGNKMVYLERRSASGIVSHIPFKFEQLESFCSRRGVAVPALQYN</sequence>
<organism evidence="1 2">
    <name type="scientific">Candidatus Bilophila faecipullorum</name>
    <dbReference type="NCBI Taxonomy" id="2838482"/>
    <lineage>
        <taxon>Bacteria</taxon>
        <taxon>Pseudomonadati</taxon>
        <taxon>Thermodesulfobacteriota</taxon>
        <taxon>Desulfovibrionia</taxon>
        <taxon>Desulfovibrionales</taxon>
        <taxon>Desulfovibrionaceae</taxon>
        <taxon>Bilophila</taxon>
    </lineage>
</organism>
<reference evidence="1" key="1">
    <citation type="journal article" date="2021" name="PeerJ">
        <title>Extensive microbial diversity within the chicken gut microbiome revealed by metagenomics and culture.</title>
        <authorList>
            <person name="Gilroy R."/>
            <person name="Ravi A."/>
            <person name="Getino M."/>
            <person name="Pursley I."/>
            <person name="Horton D.L."/>
            <person name="Alikhan N.F."/>
            <person name="Baker D."/>
            <person name="Gharbi K."/>
            <person name="Hall N."/>
            <person name="Watson M."/>
            <person name="Adriaenssens E.M."/>
            <person name="Foster-Nyarko E."/>
            <person name="Jarju S."/>
            <person name="Secka A."/>
            <person name="Antonio M."/>
            <person name="Oren A."/>
            <person name="Chaudhuri R.R."/>
            <person name="La Ragione R."/>
            <person name="Hildebrand F."/>
            <person name="Pallen M.J."/>
        </authorList>
    </citation>
    <scope>NUCLEOTIDE SEQUENCE</scope>
    <source>
        <strain evidence="1">ChiSxjej5B17-1746</strain>
    </source>
</reference>